<dbReference type="GeneID" id="54585531"/>
<dbReference type="OrthoDB" id="3798749at2759"/>
<protein>
    <submittedName>
        <fullName evidence="2">Uncharacterized protein</fullName>
    </submittedName>
</protein>
<feature type="compositionally biased region" description="Basic residues" evidence="1">
    <location>
        <begin position="86"/>
        <end position="101"/>
    </location>
</feature>
<gene>
    <name evidence="2" type="ORF">BU26DRAFT_553328</name>
</gene>
<dbReference type="Proteomes" id="UP000800094">
    <property type="component" value="Unassembled WGS sequence"/>
</dbReference>
<proteinExistence type="predicted"/>
<dbReference type="AlphaFoldDB" id="A0A6A6I4H0"/>
<evidence type="ECO:0000313" key="2">
    <source>
        <dbReference type="EMBL" id="KAF2245425.1"/>
    </source>
</evidence>
<feature type="compositionally biased region" description="Basic residues" evidence="1">
    <location>
        <begin position="562"/>
        <end position="572"/>
    </location>
</feature>
<feature type="region of interest" description="Disordered" evidence="1">
    <location>
        <begin position="360"/>
        <end position="396"/>
    </location>
</feature>
<feature type="compositionally biased region" description="Basic and acidic residues" evidence="1">
    <location>
        <begin position="360"/>
        <end position="374"/>
    </location>
</feature>
<feature type="compositionally biased region" description="Low complexity" evidence="1">
    <location>
        <begin position="244"/>
        <end position="258"/>
    </location>
</feature>
<evidence type="ECO:0000256" key="1">
    <source>
        <dbReference type="SAM" id="MobiDB-lite"/>
    </source>
</evidence>
<dbReference type="EMBL" id="ML987200">
    <property type="protein sequence ID" value="KAF2245425.1"/>
    <property type="molecule type" value="Genomic_DNA"/>
</dbReference>
<sequence>MDGLHTIQLPYGLSALHRQLQTTGKNVAIPFREREYYLPPLRQLCPTAPANTTPGLLLHKPRKRRHAMGVPTARRSKQAPPTATEKRRRVSKHQPAQRKKSALTSQPFGPGSRYGLSKLPITIEDGEEDAANSPGSRLQPQPQKLKKKRPSGDTDWLGSSIRPTPLALPDLNRFRYAPSMQNHTNAPSDPIRNMYRNGAGFTLKRDAPALQISLPKERQKREDSVVFMHEKTAVQPPKNKYGFRTRATSSRSAASLSSKPPRLPDYHAAVEYTSNKLWLMELARASPKGMIHTQRQYPTLALTETPLERDSSVLVEDNSNVNYARPTTMRELKKTGLVSRMEVPTSHPSRYRRMYPSVQENDRAPHPSVQHKDNPIPSTELSRQSQTELAKEVKSPDLSLGDIPDFSLRMKVAQLMAVAPSLPVQDLYDLLMEMKGHYENARDQVFERTRTRTLGRSVPPQSACSNNVIQRGNEDEEDTKVKIDLNDPDIYNDNDVPSRSPTPEPAPRKSRSKATSKRLANSVTKPKTKSKVPSTGKAKSHTKSLTRKATQPKQVKANVGAKRSKPSSRTRRSNSIDGVFVISDDESDLDGSYRDIGSVRNADDAGNGSDIEMVNADAELFIDMEDSPYHRRLYTPLLLTIS</sequence>
<feature type="region of interest" description="Disordered" evidence="1">
    <location>
        <begin position="452"/>
        <end position="576"/>
    </location>
</feature>
<name>A0A6A6I4H0_9PLEO</name>
<dbReference type="RefSeq" id="XP_033680429.1">
    <property type="nucleotide sequence ID" value="XM_033832201.1"/>
</dbReference>
<evidence type="ECO:0000313" key="3">
    <source>
        <dbReference type="Proteomes" id="UP000800094"/>
    </source>
</evidence>
<accession>A0A6A6I4H0</accession>
<feature type="compositionally biased region" description="Polar residues" evidence="1">
    <location>
        <begin position="376"/>
        <end position="388"/>
    </location>
</feature>
<reference evidence="2" key="1">
    <citation type="journal article" date="2020" name="Stud. Mycol.">
        <title>101 Dothideomycetes genomes: a test case for predicting lifestyles and emergence of pathogens.</title>
        <authorList>
            <person name="Haridas S."/>
            <person name="Albert R."/>
            <person name="Binder M."/>
            <person name="Bloem J."/>
            <person name="Labutti K."/>
            <person name="Salamov A."/>
            <person name="Andreopoulos B."/>
            <person name="Baker S."/>
            <person name="Barry K."/>
            <person name="Bills G."/>
            <person name="Bluhm B."/>
            <person name="Cannon C."/>
            <person name="Castanera R."/>
            <person name="Culley D."/>
            <person name="Daum C."/>
            <person name="Ezra D."/>
            <person name="Gonzalez J."/>
            <person name="Henrissat B."/>
            <person name="Kuo A."/>
            <person name="Liang C."/>
            <person name="Lipzen A."/>
            <person name="Lutzoni F."/>
            <person name="Magnuson J."/>
            <person name="Mondo S."/>
            <person name="Nolan M."/>
            <person name="Ohm R."/>
            <person name="Pangilinan J."/>
            <person name="Park H.-J."/>
            <person name="Ramirez L."/>
            <person name="Alfaro M."/>
            <person name="Sun H."/>
            <person name="Tritt A."/>
            <person name="Yoshinaga Y."/>
            <person name="Zwiers L.-H."/>
            <person name="Turgeon B."/>
            <person name="Goodwin S."/>
            <person name="Spatafora J."/>
            <person name="Crous P."/>
            <person name="Grigoriev I."/>
        </authorList>
    </citation>
    <scope>NUCLEOTIDE SEQUENCE</scope>
    <source>
        <strain evidence="2">CBS 122368</strain>
    </source>
</reference>
<organism evidence="2 3">
    <name type="scientific">Trematosphaeria pertusa</name>
    <dbReference type="NCBI Taxonomy" id="390896"/>
    <lineage>
        <taxon>Eukaryota</taxon>
        <taxon>Fungi</taxon>
        <taxon>Dikarya</taxon>
        <taxon>Ascomycota</taxon>
        <taxon>Pezizomycotina</taxon>
        <taxon>Dothideomycetes</taxon>
        <taxon>Pleosporomycetidae</taxon>
        <taxon>Pleosporales</taxon>
        <taxon>Massarineae</taxon>
        <taxon>Trematosphaeriaceae</taxon>
        <taxon>Trematosphaeria</taxon>
    </lineage>
</organism>
<feature type="region of interest" description="Disordered" evidence="1">
    <location>
        <begin position="238"/>
        <end position="261"/>
    </location>
</feature>
<feature type="compositionally biased region" description="Polar residues" evidence="1">
    <location>
        <begin position="459"/>
        <end position="470"/>
    </location>
</feature>
<feature type="region of interest" description="Disordered" evidence="1">
    <location>
        <begin position="48"/>
        <end position="164"/>
    </location>
</feature>
<keyword evidence="3" id="KW-1185">Reference proteome</keyword>